<comment type="caution">
    <text evidence="2">The sequence shown here is derived from an EMBL/GenBank/DDBJ whole genome shotgun (WGS) entry which is preliminary data.</text>
</comment>
<dbReference type="Proteomes" id="UP000532311">
    <property type="component" value="Unassembled WGS sequence"/>
</dbReference>
<proteinExistence type="predicted"/>
<evidence type="ECO:0000313" key="3">
    <source>
        <dbReference type="Proteomes" id="UP000532311"/>
    </source>
</evidence>
<sequence length="161" mass="18179">MNQLPLLPDFNAVSHSYAVIAEEFTKVGNLEAISGAQETREAVRRLEVQVRETSRQQQEMLANIQRMLESSVRENQVTRRNTLRCSENSTVSRANVPLRPLYSYSTGEVIRRFPRDVAAINGLQDGSLNRLLNELGCETDGTEEEKRRRLKLACGVTNMAV</sequence>
<name>A0A8H5XK23_9HYPO</name>
<feature type="coiled-coil region" evidence="1">
    <location>
        <begin position="36"/>
        <end position="63"/>
    </location>
</feature>
<organism evidence="2 3">
    <name type="scientific">Fusarium globosum</name>
    <dbReference type="NCBI Taxonomy" id="78864"/>
    <lineage>
        <taxon>Eukaryota</taxon>
        <taxon>Fungi</taxon>
        <taxon>Dikarya</taxon>
        <taxon>Ascomycota</taxon>
        <taxon>Pezizomycotina</taxon>
        <taxon>Sordariomycetes</taxon>
        <taxon>Hypocreomycetidae</taxon>
        <taxon>Hypocreales</taxon>
        <taxon>Nectriaceae</taxon>
        <taxon>Fusarium</taxon>
        <taxon>Fusarium fujikuroi species complex</taxon>
    </lineage>
</organism>
<dbReference type="EMBL" id="JAAQPF010000983">
    <property type="protein sequence ID" value="KAF5695169.1"/>
    <property type="molecule type" value="Genomic_DNA"/>
</dbReference>
<keyword evidence="3" id="KW-1185">Reference proteome</keyword>
<reference evidence="2 3" key="1">
    <citation type="submission" date="2020-05" db="EMBL/GenBank/DDBJ databases">
        <title>Identification and distribution of gene clusters putatively required for synthesis of sphingolipid metabolism inhibitors in phylogenetically diverse species of the filamentous fungus Fusarium.</title>
        <authorList>
            <person name="Kim H.-S."/>
            <person name="Busman M."/>
            <person name="Brown D.W."/>
            <person name="Divon H."/>
            <person name="Uhlig S."/>
            <person name="Proctor R.H."/>
        </authorList>
    </citation>
    <scope>NUCLEOTIDE SEQUENCE [LARGE SCALE GENOMIC DNA]</scope>
    <source>
        <strain evidence="2 3">NRRL 26131</strain>
    </source>
</reference>
<keyword evidence="1" id="KW-0175">Coiled coil</keyword>
<gene>
    <name evidence="2" type="ORF">FGLOB1_14074</name>
</gene>
<evidence type="ECO:0000313" key="2">
    <source>
        <dbReference type="EMBL" id="KAF5695169.1"/>
    </source>
</evidence>
<dbReference type="AlphaFoldDB" id="A0A8H5XK23"/>
<evidence type="ECO:0000256" key="1">
    <source>
        <dbReference type="SAM" id="Coils"/>
    </source>
</evidence>
<protein>
    <submittedName>
        <fullName evidence="2">Uncharacterized protein</fullName>
    </submittedName>
</protein>
<accession>A0A8H5XK23</accession>